<sequence>MTSQKYDFRQFQEELAKLERKVEKQQPSKPLGKKAVAAQRLAMAREEFLVLRKRHELTVADVVAFFPEEEGIAYLQQLIVAAQAKPRRTRKVTEAPDAG</sequence>
<dbReference type="RefSeq" id="WP_189442181.1">
    <property type="nucleotide sequence ID" value="NZ_BMXT01000004.1"/>
</dbReference>
<name>A0ABQ3A3T8_9GAMM</name>
<evidence type="ECO:0000313" key="1">
    <source>
        <dbReference type="EMBL" id="GGY33464.1"/>
    </source>
</evidence>
<dbReference type="EMBL" id="BMXT01000004">
    <property type="protein sequence ID" value="GGY33464.1"/>
    <property type="molecule type" value="Genomic_DNA"/>
</dbReference>
<protein>
    <recommendedName>
        <fullName evidence="3">2-hydroxyacyl-CoA dehydratase</fullName>
    </recommendedName>
</protein>
<evidence type="ECO:0000313" key="2">
    <source>
        <dbReference type="Proteomes" id="UP000621898"/>
    </source>
</evidence>
<evidence type="ECO:0008006" key="3">
    <source>
        <dbReference type="Google" id="ProtNLM"/>
    </source>
</evidence>
<keyword evidence="2" id="KW-1185">Reference proteome</keyword>
<dbReference type="Proteomes" id="UP000621898">
    <property type="component" value="Unassembled WGS sequence"/>
</dbReference>
<gene>
    <name evidence="1" type="ORF">GCM10008098_28480</name>
</gene>
<accession>A0ABQ3A3T8</accession>
<proteinExistence type="predicted"/>
<reference evidence="2" key="1">
    <citation type="journal article" date="2019" name="Int. J. Syst. Evol. Microbiol.">
        <title>The Global Catalogue of Microorganisms (GCM) 10K type strain sequencing project: providing services to taxonomists for standard genome sequencing and annotation.</title>
        <authorList>
            <consortium name="The Broad Institute Genomics Platform"/>
            <consortium name="The Broad Institute Genome Sequencing Center for Infectious Disease"/>
            <person name="Wu L."/>
            <person name="Ma J."/>
        </authorList>
    </citation>
    <scope>NUCLEOTIDE SEQUENCE [LARGE SCALE GENOMIC DNA]</scope>
    <source>
        <strain evidence="2">KCTC 22232</strain>
    </source>
</reference>
<comment type="caution">
    <text evidence="1">The sequence shown here is derived from an EMBL/GenBank/DDBJ whole genome shotgun (WGS) entry which is preliminary data.</text>
</comment>
<organism evidence="1 2">
    <name type="scientific">Rhodanobacter panaciterrae</name>
    <dbReference type="NCBI Taxonomy" id="490572"/>
    <lineage>
        <taxon>Bacteria</taxon>
        <taxon>Pseudomonadati</taxon>
        <taxon>Pseudomonadota</taxon>
        <taxon>Gammaproteobacteria</taxon>
        <taxon>Lysobacterales</taxon>
        <taxon>Rhodanobacteraceae</taxon>
        <taxon>Rhodanobacter</taxon>
    </lineage>
</organism>